<evidence type="ECO:0000313" key="2">
    <source>
        <dbReference type="Proteomes" id="UP000006263"/>
    </source>
</evidence>
<dbReference type="EMBL" id="BAEP01000038">
    <property type="protein sequence ID" value="GAC24121.1"/>
    <property type="molecule type" value="Genomic_DNA"/>
</dbReference>
<comment type="caution">
    <text evidence="1">The sequence shown here is derived from an EMBL/GenBank/DDBJ whole genome shotgun (WGS) entry which is preliminary data.</text>
</comment>
<gene>
    <name evidence="1" type="ORF">GMES_1825</name>
</gene>
<reference evidence="1 2" key="1">
    <citation type="journal article" date="2017" name="Antonie Van Leeuwenhoek">
        <title>Rhizobium rhizosphaerae sp. nov., a novel species isolated from rice rhizosphere.</title>
        <authorList>
            <person name="Zhao J.J."/>
            <person name="Zhang J."/>
            <person name="Zhang R.J."/>
            <person name="Zhang C.W."/>
            <person name="Yin H.Q."/>
            <person name="Zhang X.X."/>
        </authorList>
    </citation>
    <scope>NUCLEOTIDE SEQUENCE [LARGE SCALE GENOMIC DNA]</scope>
    <source>
        <strain evidence="1 2">KMM 241</strain>
    </source>
</reference>
<accession>K6YJE7</accession>
<dbReference type="Proteomes" id="UP000006263">
    <property type="component" value="Unassembled WGS sequence"/>
</dbReference>
<dbReference type="AlphaFoldDB" id="K6YJE7"/>
<organism evidence="1 2">
    <name type="scientific">Paraglaciecola mesophila KMM 241</name>
    <dbReference type="NCBI Taxonomy" id="1128912"/>
    <lineage>
        <taxon>Bacteria</taxon>
        <taxon>Pseudomonadati</taxon>
        <taxon>Pseudomonadota</taxon>
        <taxon>Gammaproteobacteria</taxon>
        <taxon>Alteromonadales</taxon>
        <taxon>Alteromonadaceae</taxon>
        <taxon>Paraglaciecola</taxon>
    </lineage>
</organism>
<proteinExistence type="predicted"/>
<sequence>MFIDVVDIAQVTVFSGMSAQLKSAFAEPNAVFMIPTGGFVRKMKQMTTMNWVSVR</sequence>
<protein>
    <submittedName>
        <fullName evidence="1">Uncharacterized protein</fullName>
    </submittedName>
</protein>
<evidence type="ECO:0000313" key="1">
    <source>
        <dbReference type="EMBL" id="GAC24121.1"/>
    </source>
</evidence>
<name>K6YJE7_9ALTE</name>